<dbReference type="InterPro" id="IPR005263">
    <property type="entry name" value="DapA"/>
</dbReference>
<keyword evidence="7 11" id="KW-0457">Lysine biosynthesis</keyword>
<accession>A0A1H3J2A7</accession>
<dbReference type="UniPathway" id="UPA00034">
    <property type="reaction ID" value="UER00017"/>
</dbReference>
<evidence type="ECO:0000256" key="7">
    <source>
        <dbReference type="ARBA" id="ARBA00023154"/>
    </source>
</evidence>
<dbReference type="GO" id="GO:0019877">
    <property type="term" value="P:diaminopimelate biosynthetic process"/>
    <property type="evidence" value="ECO:0007669"/>
    <property type="project" value="UniProtKB-UniRule"/>
</dbReference>
<dbReference type="PANTHER" id="PTHR12128:SF66">
    <property type="entry name" value="4-HYDROXY-2-OXOGLUTARATE ALDOLASE, MITOCHONDRIAL"/>
    <property type="match status" value="1"/>
</dbReference>
<evidence type="ECO:0000256" key="10">
    <source>
        <dbReference type="ARBA" id="ARBA00047836"/>
    </source>
</evidence>
<dbReference type="EC" id="4.3.3.7" evidence="3 11"/>
<dbReference type="PANTHER" id="PTHR12128">
    <property type="entry name" value="DIHYDRODIPICOLINATE SYNTHASE"/>
    <property type="match status" value="1"/>
</dbReference>
<dbReference type="PRINTS" id="PR00146">
    <property type="entry name" value="DHPICSNTHASE"/>
</dbReference>
<evidence type="ECO:0000256" key="12">
    <source>
        <dbReference type="PIRSR" id="PIRSR001365-1"/>
    </source>
</evidence>
<comment type="similarity">
    <text evidence="11">Belongs to the DapA family.</text>
</comment>
<keyword evidence="15" id="KW-1185">Reference proteome</keyword>
<dbReference type="HAMAP" id="MF_00418">
    <property type="entry name" value="DapA"/>
    <property type="match status" value="1"/>
</dbReference>
<dbReference type="AlphaFoldDB" id="A0A1H3J2A7"/>
<feature type="binding site" evidence="11 13">
    <location>
        <position position="50"/>
    </location>
    <ligand>
        <name>pyruvate</name>
        <dbReference type="ChEBI" id="CHEBI:15361"/>
    </ligand>
</feature>
<keyword evidence="5 11" id="KW-0028">Amino-acid biosynthesis</keyword>
<dbReference type="PIRSF" id="PIRSF001365">
    <property type="entry name" value="DHDPS"/>
    <property type="match status" value="1"/>
</dbReference>
<evidence type="ECO:0000313" key="15">
    <source>
        <dbReference type="Proteomes" id="UP000199079"/>
    </source>
</evidence>
<evidence type="ECO:0000256" key="6">
    <source>
        <dbReference type="ARBA" id="ARBA00022915"/>
    </source>
</evidence>
<evidence type="ECO:0000256" key="4">
    <source>
        <dbReference type="ARBA" id="ARBA00022490"/>
    </source>
</evidence>
<comment type="caution">
    <text evidence="11">Was originally thought to be a dihydrodipicolinate synthase (DHDPS), catalyzing the condensation of (S)-aspartate-beta-semialdehyde [(S)-ASA] and pyruvate to dihydrodipicolinate (DHDP). However, it was shown in E.coli that the product of the enzymatic reaction is not dihydrodipicolinate but in fact (4S)-4-hydroxy-2,3,4,5-tetrahydro-(2S)-dipicolinic acid (HTPA), and that the consecutive dehydration reaction leading to DHDP is not spontaneous but catalyzed by DapB.</text>
</comment>
<dbReference type="InterPro" id="IPR020624">
    <property type="entry name" value="Schiff_base-form_aldolases_CS"/>
</dbReference>
<comment type="pathway">
    <text evidence="2 11">Amino-acid biosynthesis; L-lysine biosynthesis via DAP pathway; (S)-tetrahydrodipicolinate from L-aspartate: step 3/4.</text>
</comment>
<evidence type="ECO:0000256" key="3">
    <source>
        <dbReference type="ARBA" id="ARBA00012086"/>
    </source>
</evidence>
<evidence type="ECO:0000256" key="11">
    <source>
        <dbReference type="HAMAP-Rule" id="MF_00418"/>
    </source>
</evidence>
<sequence length="311" mass="32938">MTTTTPFEGVMPAMTTPFDESNEIDHDQLAANAQYLEAAGVDGLVPVGSTGESATLTHDEHVDVIETVSAAVDDVPVIAGTGSNNTAEALSLSRRAADADADGLLLISPYYNKPEPEGFDEHYTAIADAVDLPQIVYNVPSRTGRSIPVDVTARLAEHENIVGYKAASGDLGLISEVLERTADEEFAILSGDDGLTLPILSIGGTGTISVVANVEPERTCAMVGAALAGDYERARAIHHELSPLCRELFVETNPIPVKEAMSIRDRGRPHVRSPLTRLSGEHRDSLADLLAEYETAAPGEIGPLATEEASR</sequence>
<evidence type="ECO:0000313" key="14">
    <source>
        <dbReference type="EMBL" id="SDY33725.1"/>
    </source>
</evidence>
<dbReference type="EMBL" id="FNPC01000004">
    <property type="protein sequence ID" value="SDY33725.1"/>
    <property type="molecule type" value="Genomic_DNA"/>
</dbReference>
<dbReference type="Proteomes" id="UP000199079">
    <property type="component" value="Unassembled WGS sequence"/>
</dbReference>
<name>A0A1H3J2A7_9EURY</name>
<dbReference type="CDD" id="cd00950">
    <property type="entry name" value="DHDPS"/>
    <property type="match status" value="1"/>
</dbReference>
<dbReference type="SUPFAM" id="SSF51569">
    <property type="entry name" value="Aldolase"/>
    <property type="match status" value="1"/>
</dbReference>
<evidence type="ECO:0000256" key="5">
    <source>
        <dbReference type="ARBA" id="ARBA00022605"/>
    </source>
</evidence>
<organism evidence="14 15">
    <name type="scientific">Halopenitus persicus</name>
    <dbReference type="NCBI Taxonomy" id="1048396"/>
    <lineage>
        <taxon>Archaea</taxon>
        <taxon>Methanobacteriati</taxon>
        <taxon>Methanobacteriota</taxon>
        <taxon>Stenosarchaea group</taxon>
        <taxon>Halobacteria</taxon>
        <taxon>Halobacteriales</taxon>
        <taxon>Haloferacaceae</taxon>
        <taxon>Halopenitus</taxon>
    </lineage>
</organism>
<keyword evidence="6 11" id="KW-0220">Diaminopimelate biosynthesis</keyword>
<gene>
    <name evidence="11" type="primary">dapA</name>
    <name evidence="14" type="ORF">SAMN05216564_104349</name>
</gene>
<feature type="site" description="Part of a proton relay during catalysis" evidence="11">
    <location>
        <position position="49"/>
    </location>
</feature>
<feature type="site" description="Part of a proton relay during catalysis" evidence="11">
    <location>
        <position position="111"/>
    </location>
</feature>
<comment type="catalytic activity">
    <reaction evidence="10 11">
        <text>L-aspartate 4-semialdehyde + pyruvate = (2S,4S)-4-hydroxy-2,3,4,5-tetrahydrodipicolinate + H2O + H(+)</text>
        <dbReference type="Rhea" id="RHEA:34171"/>
        <dbReference type="ChEBI" id="CHEBI:15361"/>
        <dbReference type="ChEBI" id="CHEBI:15377"/>
        <dbReference type="ChEBI" id="CHEBI:15378"/>
        <dbReference type="ChEBI" id="CHEBI:67139"/>
        <dbReference type="ChEBI" id="CHEBI:537519"/>
        <dbReference type="EC" id="4.3.3.7"/>
    </reaction>
</comment>
<evidence type="ECO:0000256" key="2">
    <source>
        <dbReference type="ARBA" id="ARBA00005120"/>
    </source>
</evidence>
<evidence type="ECO:0000256" key="9">
    <source>
        <dbReference type="ARBA" id="ARBA00023270"/>
    </source>
</evidence>
<keyword evidence="4 11" id="KW-0963">Cytoplasm</keyword>
<feature type="binding site" evidence="11 13">
    <location>
        <position position="208"/>
    </location>
    <ligand>
        <name>pyruvate</name>
        <dbReference type="ChEBI" id="CHEBI:15361"/>
    </ligand>
</feature>
<feature type="active site" description="Schiff-base intermediate with substrate" evidence="11 12">
    <location>
        <position position="165"/>
    </location>
</feature>
<dbReference type="GO" id="GO:0009089">
    <property type="term" value="P:lysine biosynthetic process via diaminopimelate"/>
    <property type="evidence" value="ECO:0007669"/>
    <property type="project" value="UniProtKB-UniRule"/>
</dbReference>
<dbReference type="GO" id="GO:0008675">
    <property type="term" value="F:2-dehydro-3-deoxy-phosphogluconate aldolase activity"/>
    <property type="evidence" value="ECO:0007669"/>
    <property type="project" value="UniProtKB-ARBA"/>
</dbReference>
<evidence type="ECO:0000256" key="13">
    <source>
        <dbReference type="PIRSR" id="PIRSR001365-2"/>
    </source>
</evidence>
<dbReference type="InterPro" id="IPR013785">
    <property type="entry name" value="Aldolase_TIM"/>
</dbReference>
<dbReference type="GO" id="GO:0005737">
    <property type="term" value="C:cytoplasm"/>
    <property type="evidence" value="ECO:0007669"/>
    <property type="project" value="UniProtKB-SubCell"/>
</dbReference>
<keyword evidence="9 11" id="KW-0704">Schiff base</keyword>
<reference evidence="15" key="1">
    <citation type="submission" date="2016-10" db="EMBL/GenBank/DDBJ databases">
        <authorList>
            <person name="Varghese N."/>
            <person name="Submissions S."/>
        </authorList>
    </citation>
    <scope>NUCLEOTIDE SEQUENCE [LARGE SCALE GENOMIC DNA]</scope>
    <source>
        <strain evidence="15">DC30,IBRC 10041,KCTC 4046</strain>
    </source>
</reference>
<dbReference type="SMART" id="SM01130">
    <property type="entry name" value="DHDPS"/>
    <property type="match status" value="1"/>
</dbReference>
<comment type="function">
    <text evidence="1 11">Catalyzes the condensation of (S)-aspartate-beta-semialdehyde [(S)-ASA] and pyruvate to 4-hydroxy-tetrahydrodipicolinate (HTPA).</text>
</comment>
<evidence type="ECO:0000256" key="8">
    <source>
        <dbReference type="ARBA" id="ARBA00023239"/>
    </source>
</evidence>
<dbReference type="Pfam" id="PF00701">
    <property type="entry name" value="DHDPS"/>
    <property type="match status" value="1"/>
</dbReference>
<evidence type="ECO:0000256" key="1">
    <source>
        <dbReference type="ARBA" id="ARBA00003294"/>
    </source>
</evidence>
<dbReference type="NCBIfam" id="TIGR00674">
    <property type="entry name" value="dapA"/>
    <property type="match status" value="1"/>
</dbReference>
<dbReference type="RefSeq" id="WP_092732333.1">
    <property type="nucleotide sequence ID" value="NZ_FNPC01000004.1"/>
</dbReference>
<dbReference type="Gene3D" id="3.20.20.70">
    <property type="entry name" value="Aldolase class I"/>
    <property type="match status" value="1"/>
</dbReference>
<comment type="subcellular location">
    <subcellularLocation>
        <location evidence="11">Cytoplasm</location>
    </subcellularLocation>
</comment>
<proteinExistence type="inferred from homology"/>
<dbReference type="GO" id="GO:0008840">
    <property type="term" value="F:4-hydroxy-tetrahydrodipicolinate synthase activity"/>
    <property type="evidence" value="ECO:0007669"/>
    <property type="project" value="UniProtKB-UniRule"/>
</dbReference>
<comment type="subunit">
    <text evidence="11">Homotetramer; dimer of dimers.</text>
</comment>
<feature type="active site" description="Proton donor/acceptor" evidence="11 12">
    <location>
        <position position="137"/>
    </location>
</feature>
<dbReference type="OrthoDB" id="33636at2157"/>
<dbReference type="InterPro" id="IPR002220">
    <property type="entry name" value="DapA-like"/>
</dbReference>
<dbReference type="PROSITE" id="PS00665">
    <property type="entry name" value="DHDPS_1"/>
    <property type="match status" value="1"/>
</dbReference>
<keyword evidence="8 11" id="KW-0456">Lyase</keyword>
<protein>
    <recommendedName>
        <fullName evidence="3 11">4-hydroxy-tetrahydrodipicolinate synthase</fullName>
        <shortName evidence="11">HTPA synthase</shortName>
        <ecNumber evidence="3 11">4.3.3.7</ecNumber>
    </recommendedName>
</protein>